<reference evidence="8" key="1">
    <citation type="submission" date="2022-08" db="UniProtKB">
        <authorList>
            <consortium name="EnsemblMetazoa"/>
        </authorList>
    </citation>
    <scope>IDENTIFICATION</scope>
    <source>
        <strain evidence="8">05x7-T-G4-1.051#20</strain>
    </source>
</reference>
<feature type="transmembrane region" description="Helical" evidence="6">
    <location>
        <begin position="64"/>
        <end position="86"/>
    </location>
</feature>
<feature type="domain" description="G-protein coupled receptors family 1 profile" evidence="7">
    <location>
        <begin position="76"/>
        <end position="359"/>
    </location>
</feature>
<keyword evidence="9" id="KW-1185">Reference proteome</keyword>
<dbReference type="SMART" id="SM01381">
    <property type="entry name" value="7TM_GPCR_Srsx"/>
    <property type="match status" value="1"/>
</dbReference>
<proteinExistence type="predicted"/>
<comment type="subcellular location">
    <subcellularLocation>
        <location evidence="1">Membrane</location>
    </subcellularLocation>
</comment>
<accession>A0A8W8HN99</accession>
<keyword evidence="3 6" id="KW-1133">Transmembrane helix</keyword>
<feature type="transmembrane region" description="Helical" evidence="6">
    <location>
        <begin position="252"/>
        <end position="274"/>
    </location>
</feature>
<dbReference type="EnsemblMetazoa" id="G10329.1">
    <property type="protein sequence ID" value="G10329.1:cds"/>
    <property type="gene ID" value="G10329"/>
</dbReference>
<dbReference type="SUPFAM" id="SSF81321">
    <property type="entry name" value="Family A G protein-coupled receptor-like"/>
    <property type="match status" value="1"/>
</dbReference>
<evidence type="ECO:0000313" key="9">
    <source>
        <dbReference type="Proteomes" id="UP000005408"/>
    </source>
</evidence>
<dbReference type="GO" id="GO:0005886">
    <property type="term" value="C:plasma membrane"/>
    <property type="evidence" value="ECO:0007669"/>
    <property type="project" value="TreeGrafter"/>
</dbReference>
<dbReference type="CDD" id="cd14978">
    <property type="entry name" value="7tmA_FMRFamide_R-like"/>
    <property type="match status" value="1"/>
</dbReference>
<name>A0A8W8HN99_MAGGI</name>
<feature type="region of interest" description="Disordered" evidence="5">
    <location>
        <begin position="392"/>
        <end position="414"/>
    </location>
</feature>
<keyword evidence="2 6" id="KW-0812">Transmembrane</keyword>
<dbReference type="PRINTS" id="PR00237">
    <property type="entry name" value="GPCRRHODOPSN"/>
</dbReference>
<dbReference type="GO" id="GO:0008528">
    <property type="term" value="F:G protein-coupled peptide receptor activity"/>
    <property type="evidence" value="ECO:0007669"/>
    <property type="project" value="InterPro"/>
</dbReference>
<dbReference type="InterPro" id="IPR053219">
    <property type="entry name" value="GPCR_Dmsr-1"/>
</dbReference>
<dbReference type="Proteomes" id="UP000005408">
    <property type="component" value="Unassembled WGS sequence"/>
</dbReference>
<dbReference type="InterPro" id="IPR000276">
    <property type="entry name" value="GPCR_Rhodpsn"/>
</dbReference>
<evidence type="ECO:0000256" key="1">
    <source>
        <dbReference type="ARBA" id="ARBA00004370"/>
    </source>
</evidence>
<feature type="transmembrane region" description="Helical" evidence="6">
    <location>
        <begin position="153"/>
        <end position="170"/>
    </location>
</feature>
<keyword evidence="4 6" id="KW-0472">Membrane</keyword>
<feature type="transmembrane region" description="Helical" evidence="6">
    <location>
        <begin position="343"/>
        <end position="362"/>
    </location>
</feature>
<dbReference type="AlphaFoldDB" id="A0A8W8HN99"/>
<evidence type="ECO:0000256" key="2">
    <source>
        <dbReference type="ARBA" id="ARBA00022692"/>
    </source>
</evidence>
<dbReference type="Pfam" id="PF10324">
    <property type="entry name" value="7TM_GPCR_Srw"/>
    <property type="match status" value="1"/>
</dbReference>
<evidence type="ECO:0000256" key="6">
    <source>
        <dbReference type="SAM" id="Phobius"/>
    </source>
</evidence>
<evidence type="ECO:0000256" key="3">
    <source>
        <dbReference type="ARBA" id="ARBA00022989"/>
    </source>
</evidence>
<dbReference type="PANTHER" id="PTHR46273">
    <property type="entry name" value="MYOSUPPRESSIN RECEPTOR 1, ISOFORM B-RELATED"/>
    <property type="match status" value="1"/>
</dbReference>
<evidence type="ECO:0000313" key="8">
    <source>
        <dbReference type="EnsemblMetazoa" id="G10329.1:cds"/>
    </source>
</evidence>
<protein>
    <recommendedName>
        <fullName evidence="7">G-protein coupled receptors family 1 profile domain-containing protein</fullName>
    </recommendedName>
</protein>
<feature type="transmembrane region" description="Helical" evidence="6">
    <location>
        <begin position="127"/>
        <end position="147"/>
    </location>
</feature>
<feature type="transmembrane region" description="Helical" evidence="6">
    <location>
        <begin position="182"/>
        <end position="205"/>
    </location>
</feature>
<organism evidence="8 9">
    <name type="scientific">Magallana gigas</name>
    <name type="common">Pacific oyster</name>
    <name type="synonym">Crassostrea gigas</name>
    <dbReference type="NCBI Taxonomy" id="29159"/>
    <lineage>
        <taxon>Eukaryota</taxon>
        <taxon>Metazoa</taxon>
        <taxon>Spiralia</taxon>
        <taxon>Lophotrochozoa</taxon>
        <taxon>Mollusca</taxon>
        <taxon>Bivalvia</taxon>
        <taxon>Autobranchia</taxon>
        <taxon>Pteriomorphia</taxon>
        <taxon>Ostreida</taxon>
        <taxon>Ostreoidea</taxon>
        <taxon>Ostreidae</taxon>
        <taxon>Magallana</taxon>
    </lineage>
</organism>
<evidence type="ECO:0000256" key="5">
    <source>
        <dbReference type="SAM" id="MobiDB-lite"/>
    </source>
</evidence>
<dbReference type="PROSITE" id="PS50262">
    <property type="entry name" value="G_PROTEIN_RECEP_F1_2"/>
    <property type="match status" value="1"/>
</dbReference>
<feature type="transmembrane region" description="Helical" evidence="6">
    <location>
        <begin position="295"/>
        <end position="319"/>
    </location>
</feature>
<feature type="compositionally biased region" description="Polar residues" evidence="5">
    <location>
        <begin position="395"/>
        <end position="405"/>
    </location>
</feature>
<sequence>MMNTTQTLVNITDFNFTGSGIGDDNYTNEDGEGAYSYETYEYYADFYAKKYEYIGEWEIAIRGYVTFFIALATILSNIVLVSVFVFRSSRTSTTIVLTSLAISDSIICLTRLPEAVYFNMAGNYKNLYITYPWCIATHVLYVIYQVFRMTSNWLTALLGVQRLVAIALPFKHGKLFNSRASCVEIAVIVAVSVLLNLYEALGIYISELPIYKTWYYNETLPSSCTREVSLGLVSAFGDPTKSNTLFFIFSGLLYRVLPVLILIFTTVMLAYFLYKRQKMRTSNTEEKKKQIQRMTILIFLILVVFLIAEIQDGIAYFIYAAELSQDKKRQILSKEDDIRWDTISSMLSLISYACNFWIFFLMSQQFRSALLDIFKSGFRKAHIYFNLDESDEESVSNTPNTSLTSKNEKSGKAS</sequence>
<dbReference type="InterPro" id="IPR019427">
    <property type="entry name" value="7TM_GPCR_serpentine_rcpt_Srw"/>
</dbReference>
<evidence type="ECO:0000256" key="4">
    <source>
        <dbReference type="ARBA" id="ARBA00023136"/>
    </source>
</evidence>
<dbReference type="Gene3D" id="1.20.1070.10">
    <property type="entry name" value="Rhodopsin 7-helix transmembrane proteins"/>
    <property type="match status" value="1"/>
</dbReference>
<dbReference type="PANTHER" id="PTHR46273:SF4">
    <property type="entry name" value="AT19640P"/>
    <property type="match status" value="1"/>
</dbReference>
<evidence type="ECO:0000259" key="7">
    <source>
        <dbReference type="PROSITE" id="PS50262"/>
    </source>
</evidence>
<dbReference type="InterPro" id="IPR017452">
    <property type="entry name" value="GPCR_Rhodpsn_7TM"/>
</dbReference>